<dbReference type="FunCoup" id="A0A6I9S5T4">
    <property type="interactions" value="2051"/>
</dbReference>
<feature type="compositionally biased region" description="Basic and acidic residues" evidence="2">
    <location>
        <begin position="687"/>
        <end position="713"/>
    </location>
</feature>
<keyword evidence="4" id="KW-1185">Reference proteome</keyword>
<dbReference type="KEGG" id="egu:105056903"/>
<feature type="compositionally biased region" description="Polar residues" evidence="2">
    <location>
        <begin position="172"/>
        <end position="187"/>
    </location>
</feature>
<feature type="compositionally biased region" description="Basic residues" evidence="2">
    <location>
        <begin position="352"/>
        <end position="374"/>
    </location>
</feature>
<dbReference type="InParanoid" id="A0A6I9S5T4"/>
<dbReference type="Proteomes" id="UP000504607">
    <property type="component" value="Chromosome 14"/>
</dbReference>
<dbReference type="InterPro" id="IPR002483">
    <property type="entry name" value="PWI_dom"/>
</dbReference>
<feature type="compositionally biased region" description="Basic residues" evidence="2">
    <location>
        <begin position="781"/>
        <end position="790"/>
    </location>
</feature>
<reference evidence="5" key="1">
    <citation type="submission" date="2025-08" db="UniProtKB">
        <authorList>
            <consortium name="RefSeq"/>
        </authorList>
    </citation>
    <scope>IDENTIFICATION</scope>
</reference>
<feature type="compositionally biased region" description="Basic and acidic residues" evidence="2">
    <location>
        <begin position="641"/>
        <end position="656"/>
    </location>
</feature>
<feature type="compositionally biased region" description="Basic and acidic residues" evidence="2">
    <location>
        <begin position="124"/>
        <end position="171"/>
    </location>
</feature>
<evidence type="ECO:0000259" key="3">
    <source>
        <dbReference type="PROSITE" id="PS51025"/>
    </source>
</evidence>
<feature type="region of interest" description="Disordered" evidence="2">
    <location>
        <begin position="636"/>
        <end position="662"/>
    </location>
</feature>
<feature type="compositionally biased region" description="Basic and acidic residues" evidence="2">
    <location>
        <begin position="193"/>
        <end position="203"/>
    </location>
</feature>
<dbReference type="RefSeq" id="XP_010937571.1">
    <property type="nucleotide sequence ID" value="XM_010939269.3"/>
</dbReference>
<feature type="region of interest" description="Disordered" evidence="2">
    <location>
        <begin position="505"/>
        <end position="613"/>
    </location>
</feature>
<dbReference type="GO" id="GO:0048024">
    <property type="term" value="P:regulation of mRNA splicing, via spliceosome"/>
    <property type="evidence" value="ECO:0007669"/>
    <property type="project" value="TreeGrafter"/>
</dbReference>
<evidence type="ECO:0000313" key="5">
    <source>
        <dbReference type="RefSeq" id="XP_010937571.1"/>
    </source>
</evidence>
<feature type="compositionally biased region" description="Polar residues" evidence="2">
    <location>
        <begin position="505"/>
        <end position="517"/>
    </location>
</feature>
<feature type="compositionally biased region" description="Basic residues" evidence="2">
    <location>
        <begin position="306"/>
        <end position="316"/>
    </location>
</feature>
<dbReference type="InterPro" id="IPR052225">
    <property type="entry name" value="Ser/Arg_repetitive_matrix"/>
</dbReference>
<feature type="compositionally biased region" description="Basic and acidic residues" evidence="2">
    <location>
        <begin position="569"/>
        <end position="600"/>
    </location>
</feature>
<evidence type="ECO:0000256" key="2">
    <source>
        <dbReference type="SAM" id="MobiDB-lite"/>
    </source>
</evidence>
<proteinExistence type="predicted"/>
<dbReference type="GO" id="GO:0005681">
    <property type="term" value="C:spliceosomal complex"/>
    <property type="evidence" value="ECO:0007669"/>
    <property type="project" value="TreeGrafter"/>
</dbReference>
<dbReference type="SMART" id="SM00311">
    <property type="entry name" value="PWI"/>
    <property type="match status" value="1"/>
</dbReference>
<dbReference type="GO" id="GO:0003723">
    <property type="term" value="F:RNA binding"/>
    <property type="evidence" value="ECO:0007669"/>
    <property type="project" value="TreeGrafter"/>
</dbReference>
<feature type="compositionally biased region" description="Low complexity" evidence="2">
    <location>
        <begin position="224"/>
        <end position="267"/>
    </location>
</feature>
<gene>
    <name evidence="5" type="primary">LOC105056903</name>
</gene>
<feature type="region of interest" description="Disordered" evidence="2">
    <location>
        <begin position="123"/>
        <end position="475"/>
    </location>
</feature>
<accession>A0A6I9S5T4</accession>
<dbReference type="SUPFAM" id="SSF101233">
    <property type="entry name" value="PWI domain"/>
    <property type="match status" value="1"/>
</dbReference>
<dbReference type="GO" id="GO:0006397">
    <property type="term" value="P:mRNA processing"/>
    <property type="evidence" value="ECO:0007669"/>
    <property type="project" value="UniProtKB-KW"/>
</dbReference>
<feature type="compositionally biased region" description="Basic residues" evidence="2">
    <location>
        <begin position="832"/>
        <end position="844"/>
    </location>
</feature>
<dbReference type="GeneID" id="105056903"/>
<feature type="compositionally biased region" description="Basic and acidic residues" evidence="2">
    <location>
        <begin position="725"/>
        <end position="742"/>
    </location>
</feature>
<feature type="compositionally biased region" description="Low complexity" evidence="2">
    <location>
        <begin position="317"/>
        <end position="331"/>
    </location>
</feature>
<dbReference type="PANTHER" id="PTHR23148">
    <property type="entry name" value="SERINE/ARGININE REGULATED NUCLEAR MATRIX PROTEIN"/>
    <property type="match status" value="1"/>
</dbReference>
<feature type="compositionally biased region" description="Basic and acidic residues" evidence="2">
    <location>
        <begin position="815"/>
        <end position="831"/>
    </location>
</feature>
<sequence>MSGGFFRGTSADQDTRFSNKQAKLLKTQKFAPELDHLVDMTKVKMDVIRPWIATRATELLGFEDEVIINFVYGLLDVKEVDGKQIQIQLTGFMEKNTGKFMKELWGLLLSAQNNASGVPQQFLDAKKEETDRRKAETDRIAQEIQKRKEKERRELEQEKQRRMDGVAEKSRSANADSASVSKQSPPRASSVYPEKDTEAEMGHHSKSKSWPSLSPCSHDHSPSRRQTPSPSRSCSKSFSKSGSYSKEGCKSRSMSVSSQSQRSNSPKRQYRSPPRWSISSERRYRSPPRRSVSPSREHSPRYNRSPLRRRLPHTRQRSVSLSRNRSSSPVRQRSPYAQKRSPSYVRRGSPSSRHRSPVQVRRRSPSPLHHRSSIRRSSLSPVRCRSPSPLRRRSPPPRSPKHRRRSPMRLPRSHVVGYQASRWQRKRSRSPCRSPSPSYPTHRSSSRGINNHINGINSKHYHGGYTSQRSYEKRSPLHPALKRMVAEHPDSVHKVSESLRFPISSKSAQHDSGNQNNIHDRKCGAASDDSPSQSESPSHLRRMDPRGNRSRSHSESPVKQTRRRIPHCHNPETSREKDQPSHAREDAYHRVDSSCKKSRDSPANVWQKDFPAKDFGPEEYFSERLADDCSPVSRGRAAILENRKKEHEKKSEEDLPKRHKQLVSQSLEEIEYGLGRIVDKSYAPDNAYDREQSTKEHARDASSSEERVSDEQAVKSTYGDGYAVKAEKQSRAKSNEFRESHYEIASVKKSGKEVDQSNRLDIHDSGSEETDMQRYREMEKRRRKKSSKYKRNLDDSSESDSQIDDMEAKRRRKDEKKQRKEERRLRREERHWRKLEHRVGKLKVKSVDTVTPPSDLEKNHNDADESDGDAAIRKGSHLSDTEETESERKQLEIELREKALESLRAKKSINH</sequence>
<feature type="compositionally biased region" description="Acidic residues" evidence="2">
    <location>
        <begin position="795"/>
        <end position="805"/>
    </location>
</feature>
<feature type="compositionally biased region" description="Basic residues" evidence="2">
    <location>
        <begin position="390"/>
        <end position="407"/>
    </location>
</feature>
<feature type="region of interest" description="Disordered" evidence="2">
    <location>
        <begin position="678"/>
        <end position="891"/>
    </location>
</feature>
<dbReference type="Gene3D" id="1.20.1390.10">
    <property type="entry name" value="PWI domain"/>
    <property type="match status" value="1"/>
</dbReference>
<dbReference type="AlphaFoldDB" id="A0A6I9S5T4"/>
<protein>
    <submittedName>
        <fullName evidence="5">Serine/arginine repetitive matrix protein 1</fullName>
    </submittedName>
</protein>
<feature type="compositionally biased region" description="Basic and acidic residues" evidence="2">
    <location>
        <begin position="750"/>
        <end position="780"/>
    </location>
</feature>
<evidence type="ECO:0000256" key="1">
    <source>
        <dbReference type="ARBA" id="ARBA00022664"/>
    </source>
</evidence>
<feature type="compositionally biased region" description="Low complexity" evidence="2">
    <location>
        <begin position="527"/>
        <end position="537"/>
    </location>
</feature>
<dbReference type="OrthoDB" id="163257at2759"/>
<feature type="compositionally biased region" description="Low complexity" evidence="2">
    <location>
        <begin position="375"/>
        <end position="389"/>
    </location>
</feature>
<name>A0A6I9S5T4_ELAGV</name>
<dbReference type="PANTHER" id="PTHR23148:SF0">
    <property type="entry name" value="SERINE_ARGININE REPETITIVE MATRIX PROTEIN 1"/>
    <property type="match status" value="1"/>
</dbReference>
<evidence type="ECO:0000313" key="4">
    <source>
        <dbReference type="Proteomes" id="UP000504607"/>
    </source>
</evidence>
<dbReference type="PROSITE" id="PS51025">
    <property type="entry name" value="PWI"/>
    <property type="match status" value="1"/>
</dbReference>
<dbReference type="Pfam" id="PF01480">
    <property type="entry name" value="PWI"/>
    <property type="match status" value="1"/>
</dbReference>
<organism evidence="4 5">
    <name type="scientific">Elaeis guineensis var. tenera</name>
    <name type="common">Oil palm</name>
    <dbReference type="NCBI Taxonomy" id="51953"/>
    <lineage>
        <taxon>Eukaryota</taxon>
        <taxon>Viridiplantae</taxon>
        <taxon>Streptophyta</taxon>
        <taxon>Embryophyta</taxon>
        <taxon>Tracheophyta</taxon>
        <taxon>Spermatophyta</taxon>
        <taxon>Magnoliopsida</taxon>
        <taxon>Liliopsida</taxon>
        <taxon>Arecaceae</taxon>
        <taxon>Arecoideae</taxon>
        <taxon>Cocoseae</taxon>
        <taxon>Elaeidinae</taxon>
        <taxon>Elaeis</taxon>
    </lineage>
</organism>
<feature type="compositionally biased region" description="Basic and acidic residues" evidence="2">
    <location>
        <begin position="541"/>
        <end position="556"/>
    </location>
</feature>
<feature type="domain" description="PWI" evidence="3">
    <location>
        <begin position="27"/>
        <end position="125"/>
    </location>
</feature>
<keyword evidence="1" id="KW-0507">mRNA processing</keyword>
<feature type="compositionally biased region" description="Low complexity" evidence="2">
    <location>
        <begin position="431"/>
        <end position="440"/>
    </location>
</feature>
<feature type="compositionally biased region" description="Polar residues" evidence="2">
    <location>
        <begin position="441"/>
        <end position="457"/>
    </location>
</feature>
<dbReference type="InterPro" id="IPR036483">
    <property type="entry name" value="PWI_dom_sf"/>
</dbReference>